<name>A0AA37QLK3_9BACT</name>
<dbReference type="InterPro" id="IPR014756">
    <property type="entry name" value="Ig_E-set"/>
</dbReference>
<dbReference type="PANTHER" id="PTHR43002">
    <property type="entry name" value="GLYCOGEN DEBRANCHING ENZYME"/>
    <property type="match status" value="1"/>
</dbReference>
<dbReference type="CDD" id="cd11326">
    <property type="entry name" value="AmyAc_Glg_debranch"/>
    <property type="match status" value="1"/>
</dbReference>
<evidence type="ECO:0000313" key="6">
    <source>
        <dbReference type="EMBL" id="GLC28073.1"/>
    </source>
</evidence>
<dbReference type="GO" id="GO:0005980">
    <property type="term" value="P:glycogen catabolic process"/>
    <property type="evidence" value="ECO:0007669"/>
    <property type="project" value="InterPro"/>
</dbReference>
<dbReference type="NCBIfam" id="TIGR02100">
    <property type="entry name" value="glgX_debranch"/>
    <property type="match status" value="1"/>
</dbReference>
<dbReference type="GO" id="GO:0004135">
    <property type="term" value="F:amylo-alpha-1,6-glucosidase activity"/>
    <property type="evidence" value="ECO:0007669"/>
    <property type="project" value="InterPro"/>
</dbReference>
<keyword evidence="2" id="KW-0378">Hydrolase</keyword>
<dbReference type="Gene3D" id="3.20.20.80">
    <property type="entry name" value="Glycosidases"/>
    <property type="match status" value="1"/>
</dbReference>
<dbReference type="EMBL" id="BRXS01000007">
    <property type="protein sequence ID" value="GLC28073.1"/>
    <property type="molecule type" value="Genomic_DNA"/>
</dbReference>
<feature type="compositionally biased region" description="Basic and acidic residues" evidence="4">
    <location>
        <begin position="473"/>
        <end position="488"/>
    </location>
</feature>
<dbReference type="SMART" id="SM00642">
    <property type="entry name" value="Aamy"/>
    <property type="match status" value="1"/>
</dbReference>
<protein>
    <submittedName>
        <fullName evidence="6">Glycogen operon protein GlgX homolog</fullName>
    </submittedName>
</protein>
<evidence type="ECO:0000256" key="3">
    <source>
        <dbReference type="ARBA" id="ARBA00023295"/>
    </source>
</evidence>
<dbReference type="SUPFAM" id="SSF81296">
    <property type="entry name" value="E set domains"/>
    <property type="match status" value="1"/>
</dbReference>
<evidence type="ECO:0000259" key="5">
    <source>
        <dbReference type="SMART" id="SM00642"/>
    </source>
</evidence>
<feature type="domain" description="Glycosyl hydrolase family 13 catalytic" evidence="5">
    <location>
        <begin position="164"/>
        <end position="575"/>
    </location>
</feature>
<evidence type="ECO:0000256" key="1">
    <source>
        <dbReference type="ARBA" id="ARBA00008061"/>
    </source>
</evidence>
<dbReference type="InterPro" id="IPR013780">
    <property type="entry name" value="Glyco_hydro_b"/>
</dbReference>
<evidence type="ECO:0000256" key="2">
    <source>
        <dbReference type="ARBA" id="ARBA00022801"/>
    </source>
</evidence>
<dbReference type="InterPro" id="IPR017853">
    <property type="entry name" value="GH"/>
</dbReference>
<dbReference type="SUPFAM" id="SSF51011">
    <property type="entry name" value="Glycosyl hydrolase domain"/>
    <property type="match status" value="1"/>
</dbReference>
<dbReference type="InterPro" id="IPR004193">
    <property type="entry name" value="Glyco_hydro_13_N"/>
</dbReference>
<dbReference type="Gene3D" id="2.60.40.10">
    <property type="entry name" value="Immunoglobulins"/>
    <property type="match status" value="1"/>
</dbReference>
<keyword evidence="3" id="KW-0326">Glycosidase</keyword>
<comment type="caution">
    <text evidence="6">The sequence shown here is derived from an EMBL/GenBank/DDBJ whole genome shotgun (WGS) entry which is preliminary data.</text>
</comment>
<dbReference type="Gene3D" id="2.60.40.1180">
    <property type="entry name" value="Golgi alpha-mannosidase II"/>
    <property type="match status" value="1"/>
</dbReference>
<gene>
    <name evidence="6" type="primary">glgX</name>
    <name evidence="6" type="ORF">rosag_45860</name>
</gene>
<organism evidence="6 7">
    <name type="scientific">Roseisolibacter agri</name>
    <dbReference type="NCBI Taxonomy" id="2014610"/>
    <lineage>
        <taxon>Bacteria</taxon>
        <taxon>Pseudomonadati</taxon>
        <taxon>Gemmatimonadota</taxon>
        <taxon>Gemmatimonadia</taxon>
        <taxon>Gemmatimonadales</taxon>
        <taxon>Gemmatimonadaceae</taxon>
        <taxon>Roseisolibacter</taxon>
    </lineage>
</organism>
<evidence type="ECO:0000313" key="7">
    <source>
        <dbReference type="Proteomes" id="UP001161325"/>
    </source>
</evidence>
<sequence>MRAWPGQPFPLGATWDGAGVNFALFSENATGVDLCLFDAPDDPRERVRIPMRERSDQVWHCYLPDVRPGQLYGYRVHGPYAPEQGHRFNAAKLLIDPYAKAVSNSIAWSDALFAYKVGGPREDLEPDPSDETSGVPKSVVVDNAFTWEDDRPPRTPWNRTVIYECHVKGMTIQHPDVDPSLRGTYLGLASDPIVEHLLSLGVTAVELLPVHHYVVDRHLAERGLTNYWGYNSIAFFAPDIRYATPEARYGQQVYEFKTMVKKLHAAGIEVILDVVYNHTGEGNHLGPTLSLRGVDNRAYYRLMPDNPRFYMDFTGTGNSLNMMHPRTIQLIMDSLRYWVTEMHVDGFRFDLAPVLARELFDVNRLSAFFDIIHQDPVLSRVKLIAEPWDIGPGGYQVGNFPVGWAEWNGKYRDCMRRLWRGDPNVVGEVASRLSGSSDIYAWSDRAAYASVNFVTAHDGYTLRDLVSYERKHNDANGEGNRDGHDDNLSRNWGAEGETDDARVIARRRRAMRNLIATLGFSQGVPMLSHGDEIGRTQRGNNNAYAQDNELSWVDWKLEPWQRELLDFTRRVIAIRHVHPVLRRRSFFRGRPVGAAGVKDLTWLRQDGHEMTDAQWHDPNRRVLGMLIHGEAADETDDRGRPVRGDTMLLVINAGFDPVDFTLPAVAGAGAWTKLIDTVEGHVEPATGPTLALEGFSLALLRHGVERRIGWTGATAESAALVNAATVGGASGLAAAELSLLGIGGVTP</sequence>
<dbReference type="InterPro" id="IPR006047">
    <property type="entry name" value="GH13_cat_dom"/>
</dbReference>
<dbReference type="InterPro" id="IPR011837">
    <property type="entry name" value="Glycogen_debranch_GlgX"/>
</dbReference>
<evidence type="ECO:0000256" key="4">
    <source>
        <dbReference type="SAM" id="MobiDB-lite"/>
    </source>
</evidence>
<accession>A0AA37QLK3</accession>
<proteinExistence type="inferred from homology"/>
<dbReference type="InterPro" id="IPR044505">
    <property type="entry name" value="GlgX_Isoamylase_N_E_set"/>
</dbReference>
<feature type="region of interest" description="Disordered" evidence="4">
    <location>
        <begin position="473"/>
        <end position="493"/>
    </location>
</feature>
<dbReference type="InterPro" id="IPR013783">
    <property type="entry name" value="Ig-like_fold"/>
</dbReference>
<dbReference type="Proteomes" id="UP001161325">
    <property type="component" value="Unassembled WGS sequence"/>
</dbReference>
<comment type="similarity">
    <text evidence="1">Belongs to the glycosyl hydrolase 13 family.</text>
</comment>
<reference evidence="6" key="1">
    <citation type="submission" date="2022-08" db="EMBL/GenBank/DDBJ databases">
        <title>Draft genome sequencing of Roseisolibacter agri AW1220.</title>
        <authorList>
            <person name="Tobiishi Y."/>
            <person name="Tonouchi A."/>
        </authorList>
    </citation>
    <scope>NUCLEOTIDE SEQUENCE</scope>
    <source>
        <strain evidence="6">AW1220</strain>
    </source>
</reference>
<dbReference type="AlphaFoldDB" id="A0AA37QLK3"/>
<dbReference type="RefSeq" id="WP_284352499.1">
    <property type="nucleotide sequence ID" value="NZ_BRXS01000007.1"/>
</dbReference>
<dbReference type="SUPFAM" id="SSF51445">
    <property type="entry name" value="(Trans)glycosidases"/>
    <property type="match status" value="1"/>
</dbReference>
<keyword evidence="7" id="KW-1185">Reference proteome</keyword>
<dbReference type="Pfam" id="PF02922">
    <property type="entry name" value="CBM_48"/>
    <property type="match status" value="1"/>
</dbReference>
<dbReference type="CDD" id="cd02856">
    <property type="entry name" value="E_set_GDE_Isoamylase_N"/>
    <property type="match status" value="1"/>
</dbReference>